<dbReference type="FunCoup" id="A0A0L0HHK3">
    <property type="interactions" value="243"/>
</dbReference>
<evidence type="ECO:0000256" key="4">
    <source>
        <dbReference type="SAM" id="MobiDB-lite"/>
    </source>
</evidence>
<dbReference type="Proteomes" id="UP000053201">
    <property type="component" value="Unassembled WGS sequence"/>
</dbReference>
<dbReference type="InterPro" id="IPR030878">
    <property type="entry name" value="Ribosomal_uL15"/>
</dbReference>
<evidence type="ECO:0000256" key="3">
    <source>
        <dbReference type="ARBA" id="ARBA00023274"/>
    </source>
</evidence>
<name>A0A0L0HHK3_SPIPD</name>
<feature type="domain" description="Large ribosomal subunit protein uL15/eL18" evidence="5">
    <location>
        <begin position="134"/>
        <end position="206"/>
    </location>
</feature>
<feature type="region of interest" description="Disordered" evidence="4">
    <location>
        <begin position="74"/>
        <end position="93"/>
    </location>
</feature>
<dbReference type="InterPro" id="IPR005749">
    <property type="entry name" value="Ribosomal_uL15_bac-type"/>
</dbReference>
<evidence type="ECO:0000256" key="2">
    <source>
        <dbReference type="ARBA" id="ARBA00022980"/>
    </source>
</evidence>
<dbReference type="PANTHER" id="PTHR12934">
    <property type="entry name" value="50S RIBOSOMAL PROTEIN L15"/>
    <property type="match status" value="1"/>
</dbReference>
<dbReference type="OrthoDB" id="361383at2759"/>
<dbReference type="STRING" id="645134.A0A0L0HHK3"/>
<dbReference type="PANTHER" id="PTHR12934:SF11">
    <property type="entry name" value="LARGE RIBOSOMAL SUBUNIT PROTEIN UL15M"/>
    <property type="match status" value="1"/>
</dbReference>
<dbReference type="RefSeq" id="XP_016608379.1">
    <property type="nucleotide sequence ID" value="XM_016752897.1"/>
</dbReference>
<dbReference type="GeneID" id="27688099"/>
<proteinExistence type="inferred from homology"/>
<dbReference type="AlphaFoldDB" id="A0A0L0HHK3"/>
<evidence type="ECO:0000313" key="6">
    <source>
        <dbReference type="EMBL" id="KND00340.1"/>
    </source>
</evidence>
<dbReference type="InterPro" id="IPR021131">
    <property type="entry name" value="Ribosomal_uL15/eL18"/>
</dbReference>
<dbReference type="GO" id="GO:0003735">
    <property type="term" value="F:structural constituent of ribosome"/>
    <property type="evidence" value="ECO:0007669"/>
    <property type="project" value="InterPro"/>
</dbReference>
<dbReference type="InParanoid" id="A0A0L0HHK3"/>
<reference evidence="6 7" key="1">
    <citation type="submission" date="2009-08" db="EMBL/GenBank/DDBJ databases">
        <title>The Genome Sequence of Spizellomyces punctatus strain DAOM BR117.</title>
        <authorList>
            <consortium name="The Broad Institute Genome Sequencing Platform"/>
            <person name="Russ C."/>
            <person name="Cuomo C."/>
            <person name="Shea T."/>
            <person name="Young S.K."/>
            <person name="Zeng Q."/>
            <person name="Koehrsen M."/>
            <person name="Haas B."/>
            <person name="Borodovsky M."/>
            <person name="Guigo R."/>
            <person name="Alvarado L."/>
            <person name="Berlin A."/>
            <person name="Bochicchio J."/>
            <person name="Borenstein D."/>
            <person name="Chapman S."/>
            <person name="Chen Z."/>
            <person name="Engels R."/>
            <person name="Freedman E."/>
            <person name="Gellesch M."/>
            <person name="Goldberg J."/>
            <person name="Griggs A."/>
            <person name="Gujja S."/>
            <person name="Heiman D."/>
            <person name="Hepburn T."/>
            <person name="Howarth C."/>
            <person name="Jen D."/>
            <person name="Larson L."/>
            <person name="Lewis B."/>
            <person name="Mehta T."/>
            <person name="Park D."/>
            <person name="Pearson M."/>
            <person name="Roberts A."/>
            <person name="Saif S."/>
            <person name="Shenoy N."/>
            <person name="Sisk P."/>
            <person name="Stolte C."/>
            <person name="Sykes S."/>
            <person name="Thomson T."/>
            <person name="Walk T."/>
            <person name="White J."/>
            <person name="Yandava C."/>
            <person name="Burger G."/>
            <person name="Gray M.W."/>
            <person name="Holland P.W.H."/>
            <person name="King N."/>
            <person name="Lang F.B.F."/>
            <person name="Roger A.J."/>
            <person name="Ruiz-Trillo I."/>
            <person name="Lander E."/>
            <person name="Nusbaum C."/>
        </authorList>
    </citation>
    <scope>NUCLEOTIDE SEQUENCE [LARGE SCALE GENOMIC DNA]</scope>
    <source>
        <strain evidence="6 7">DAOM BR117</strain>
    </source>
</reference>
<dbReference type="VEuPathDB" id="FungiDB:SPPG_04662"/>
<dbReference type="SUPFAM" id="SSF52080">
    <property type="entry name" value="Ribosomal proteins L15p and L18e"/>
    <property type="match status" value="1"/>
</dbReference>
<dbReference type="GO" id="GO:0006412">
    <property type="term" value="P:translation"/>
    <property type="evidence" value="ECO:0007669"/>
    <property type="project" value="InterPro"/>
</dbReference>
<accession>A0A0L0HHK3</accession>
<keyword evidence="7" id="KW-1185">Reference proteome</keyword>
<dbReference type="eggNOG" id="KOG0846">
    <property type="taxonomic scope" value="Eukaryota"/>
</dbReference>
<keyword evidence="2 6" id="KW-0689">Ribosomal protein</keyword>
<keyword evidence="3" id="KW-0687">Ribonucleoprotein</keyword>
<evidence type="ECO:0000256" key="1">
    <source>
        <dbReference type="ARBA" id="ARBA00007320"/>
    </source>
</evidence>
<organism evidence="6 7">
    <name type="scientific">Spizellomyces punctatus (strain DAOM BR117)</name>
    <dbReference type="NCBI Taxonomy" id="645134"/>
    <lineage>
        <taxon>Eukaryota</taxon>
        <taxon>Fungi</taxon>
        <taxon>Fungi incertae sedis</taxon>
        <taxon>Chytridiomycota</taxon>
        <taxon>Chytridiomycota incertae sedis</taxon>
        <taxon>Chytridiomycetes</taxon>
        <taxon>Spizellomycetales</taxon>
        <taxon>Spizellomycetaceae</taxon>
        <taxon>Spizellomyces</taxon>
    </lineage>
</organism>
<dbReference type="HAMAP" id="MF_01341">
    <property type="entry name" value="Ribosomal_uL15"/>
    <property type="match status" value="1"/>
</dbReference>
<sequence>MAFIIRRRLLACGAPLLRVKSPRTFPISHAYPATIPKTPAPQSGFATLVQRPKEYFHLTNVKDNNGARRKRKILGRGEGGKGKTSGRGMKGYHARQHKATPLPGFEGGQTGLIKAIPKLGKRGVPKLRFTRLYLDTLQHFVETGKLDASKKITIKELAESKCVGKIKDGVVLLAKGGEFFNSKVDIEVTRASQVAMKLIEEKGGNIKCVYHGKEVLRALLRPDRWAIMPKNPLPTTKENIARYTDESRRGYLAPLVEGVDKSEIVKKLLERSRPQATTESA</sequence>
<evidence type="ECO:0000259" key="5">
    <source>
        <dbReference type="Pfam" id="PF00828"/>
    </source>
</evidence>
<dbReference type="NCBIfam" id="TIGR01071">
    <property type="entry name" value="rplO_bact"/>
    <property type="match status" value="1"/>
</dbReference>
<gene>
    <name evidence="6" type="ORF">SPPG_04662</name>
</gene>
<protein>
    <submittedName>
        <fullName evidence="6">Ribosomal protein L15</fullName>
    </submittedName>
</protein>
<dbReference type="EMBL" id="KQ257456">
    <property type="protein sequence ID" value="KND00340.1"/>
    <property type="molecule type" value="Genomic_DNA"/>
</dbReference>
<dbReference type="Pfam" id="PF00828">
    <property type="entry name" value="Ribosomal_L27A"/>
    <property type="match status" value="1"/>
</dbReference>
<evidence type="ECO:0000313" key="7">
    <source>
        <dbReference type="Proteomes" id="UP000053201"/>
    </source>
</evidence>
<dbReference type="GO" id="GO:0005762">
    <property type="term" value="C:mitochondrial large ribosomal subunit"/>
    <property type="evidence" value="ECO:0007669"/>
    <property type="project" value="TreeGrafter"/>
</dbReference>
<dbReference type="Gene3D" id="3.100.10.10">
    <property type="match status" value="1"/>
</dbReference>
<dbReference type="OMA" id="EPGWLVN"/>
<comment type="similarity">
    <text evidence="1">Belongs to the universal ribosomal protein uL15 family.</text>
</comment>
<dbReference type="InterPro" id="IPR036227">
    <property type="entry name" value="Ribosomal_uL15/eL18_sf"/>
</dbReference>